<evidence type="ECO:0000313" key="1">
    <source>
        <dbReference type="EMBL" id="NOT33121.1"/>
    </source>
</evidence>
<gene>
    <name evidence="1" type="ORF">HOP12_03020</name>
</gene>
<proteinExistence type="predicted"/>
<accession>A0A849SF64</accession>
<organism evidence="1 2">
    <name type="scientific">Eiseniibacteriota bacterium</name>
    <dbReference type="NCBI Taxonomy" id="2212470"/>
    <lineage>
        <taxon>Bacteria</taxon>
        <taxon>Candidatus Eiseniibacteriota</taxon>
    </lineage>
</organism>
<comment type="caution">
    <text evidence="1">The sequence shown here is derived from an EMBL/GenBank/DDBJ whole genome shotgun (WGS) entry which is preliminary data.</text>
</comment>
<dbReference type="InterPro" id="IPR034660">
    <property type="entry name" value="DinB/YfiT-like"/>
</dbReference>
<evidence type="ECO:0008006" key="3">
    <source>
        <dbReference type="Google" id="ProtNLM"/>
    </source>
</evidence>
<dbReference type="EMBL" id="JABFRW010000029">
    <property type="protein sequence ID" value="NOT33121.1"/>
    <property type="molecule type" value="Genomic_DNA"/>
</dbReference>
<sequence length="154" mass="17878">MIEFRSRAVRSLVELHEPELRSFVATWRRFVASGKPMPEALGDPDYESPERLVAHVQGSARSYLLWVWEMLEKPVEGLPLIRDAGVIVPRLDAFMEETLEGWRRHLAPLENEQISPKPYLSRWGEPHTIEQMLEHAVVHPMRHRIQLERILGGS</sequence>
<reference evidence="1 2" key="1">
    <citation type="submission" date="2020-04" db="EMBL/GenBank/DDBJ databases">
        <title>Metagenomic profiling of ammonia- and methane-oxidizing microorganisms in a Dutch drinking water treatment plant.</title>
        <authorList>
            <person name="Poghosyan L."/>
            <person name="Leucker S."/>
        </authorList>
    </citation>
    <scope>NUCLEOTIDE SEQUENCE [LARGE SCALE GENOMIC DNA]</scope>
    <source>
        <strain evidence="1">S-RSF-IL-03</strain>
    </source>
</reference>
<dbReference type="SUPFAM" id="SSF109854">
    <property type="entry name" value="DinB/YfiT-like putative metalloenzymes"/>
    <property type="match status" value="1"/>
</dbReference>
<dbReference type="AlphaFoldDB" id="A0A849SF64"/>
<protein>
    <recommendedName>
        <fullName evidence="3">DinB family protein</fullName>
    </recommendedName>
</protein>
<evidence type="ECO:0000313" key="2">
    <source>
        <dbReference type="Proteomes" id="UP000580839"/>
    </source>
</evidence>
<dbReference type="Proteomes" id="UP000580839">
    <property type="component" value="Unassembled WGS sequence"/>
</dbReference>
<name>A0A849SF64_UNCEI</name>